<evidence type="ECO:0000256" key="1">
    <source>
        <dbReference type="SAM" id="MobiDB-lite"/>
    </source>
</evidence>
<dbReference type="InterPro" id="IPR041249">
    <property type="entry name" value="HEPN_DZIP3"/>
</dbReference>
<feature type="domain" description="DZIP3-like HEPN" evidence="2">
    <location>
        <begin position="2"/>
        <end position="92"/>
    </location>
</feature>
<keyword evidence="4" id="KW-1185">Reference proteome</keyword>
<dbReference type="Proteomes" id="UP000005408">
    <property type="component" value="Unassembled WGS sequence"/>
</dbReference>
<protein>
    <recommendedName>
        <fullName evidence="2">DZIP3-like HEPN domain-containing protein</fullName>
    </recommendedName>
</protein>
<evidence type="ECO:0000259" key="2">
    <source>
        <dbReference type="Pfam" id="PF18738"/>
    </source>
</evidence>
<dbReference type="Pfam" id="PF18738">
    <property type="entry name" value="HEPN_DZIP3"/>
    <property type="match status" value="1"/>
</dbReference>
<accession>A0A8W8MMG5</accession>
<proteinExistence type="predicted"/>
<reference evidence="3" key="1">
    <citation type="submission" date="2022-08" db="UniProtKB">
        <authorList>
            <consortium name="EnsemblMetazoa"/>
        </authorList>
    </citation>
    <scope>IDENTIFICATION</scope>
    <source>
        <strain evidence="3">05x7-T-G4-1.051#20</strain>
    </source>
</reference>
<dbReference type="AlphaFoldDB" id="A0A8W8MMG5"/>
<sequence>MCSIPPHKNEWGNDPEPTDRSLSANIERIRIIRNEWYAHAPEFSLTDSDFEQKWKFMSQIVKELEGYFGNATKYQDSLTELKTKHMDPDATQKSLNAMLTVEELQTDVTNLKEDVEEIKKAIKEPSIGLIPSTEGTVI</sequence>
<evidence type="ECO:0000313" key="4">
    <source>
        <dbReference type="Proteomes" id="UP000005408"/>
    </source>
</evidence>
<organism evidence="3 4">
    <name type="scientific">Magallana gigas</name>
    <name type="common">Pacific oyster</name>
    <name type="synonym">Crassostrea gigas</name>
    <dbReference type="NCBI Taxonomy" id="29159"/>
    <lineage>
        <taxon>Eukaryota</taxon>
        <taxon>Metazoa</taxon>
        <taxon>Spiralia</taxon>
        <taxon>Lophotrochozoa</taxon>
        <taxon>Mollusca</taxon>
        <taxon>Bivalvia</taxon>
        <taxon>Autobranchia</taxon>
        <taxon>Pteriomorphia</taxon>
        <taxon>Ostreida</taxon>
        <taxon>Ostreoidea</taxon>
        <taxon>Ostreidae</taxon>
        <taxon>Magallana</taxon>
    </lineage>
</organism>
<name>A0A8W8MMG5_MAGGI</name>
<evidence type="ECO:0000313" key="3">
    <source>
        <dbReference type="EnsemblMetazoa" id="G34390.1:cds"/>
    </source>
</evidence>
<dbReference type="EnsemblMetazoa" id="G34390.1">
    <property type="protein sequence ID" value="G34390.1:cds"/>
    <property type="gene ID" value="G34390"/>
</dbReference>
<feature type="region of interest" description="Disordered" evidence="1">
    <location>
        <begin position="1"/>
        <end position="20"/>
    </location>
</feature>